<keyword evidence="1" id="KW-0472">Membrane</keyword>
<dbReference type="EMBL" id="SJKB01000012">
    <property type="protein sequence ID" value="TCC56461.1"/>
    <property type="molecule type" value="Genomic_DNA"/>
</dbReference>
<accession>A0A4R0K8E5</accession>
<proteinExistence type="predicted"/>
<gene>
    <name evidence="2" type="ORF">E0H73_32790</name>
</gene>
<evidence type="ECO:0000256" key="1">
    <source>
        <dbReference type="SAM" id="Phobius"/>
    </source>
</evidence>
<feature type="transmembrane region" description="Helical" evidence="1">
    <location>
        <begin position="7"/>
        <end position="25"/>
    </location>
</feature>
<keyword evidence="3" id="KW-1185">Reference proteome</keyword>
<feature type="transmembrane region" description="Helical" evidence="1">
    <location>
        <begin position="94"/>
        <end position="118"/>
    </location>
</feature>
<feature type="transmembrane region" description="Helical" evidence="1">
    <location>
        <begin position="56"/>
        <end position="74"/>
    </location>
</feature>
<name>A0A4R0K8E5_9ACTN</name>
<evidence type="ECO:0000313" key="3">
    <source>
        <dbReference type="Proteomes" id="UP000291144"/>
    </source>
</evidence>
<dbReference type="RefSeq" id="WP_131362905.1">
    <property type="nucleotide sequence ID" value="NZ_SJKB01000012.1"/>
</dbReference>
<protein>
    <submittedName>
        <fullName evidence="2">Uncharacterized protein</fullName>
    </submittedName>
</protein>
<reference evidence="2 3" key="1">
    <citation type="submission" date="2019-02" db="EMBL/GenBank/DDBJ databases">
        <title>Kribbella capetownensis sp. nov. and Kribbella speibonae sp. nov., isolated from soil.</title>
        <authorList>
            <person name="Curtis S.M."/>
            <person name="Norton I."/>
            <person name="Everest G.J."/>
            <person name="Meyers P.R."/>
        </authorList>
    </citation>
    <scope>NUCLEOTIDE SEQUENCE [LARGE SCALE GENOMIC DNA]</scope>
    <source>
        <strain evidence="2 3">NRRL B-24813</strain>
    </source>
</reference>
<keyword evidence="1" id="KW-0812">Transmembrane</keyword>
<sequence length="182" mass="18947">MHAESSATPVVAALSVVVAVGGHALAGGTVALQLVSPLLALTAVCWLLGEYLAGERALSVVVLAAIQLFVHVTLDAAHEPMAMPMHHGGMPQGIGGSLVMTAAHLTVLVAGVVAITGAHRWVHRVLRIFARLLPQLPILTPVRRYAAVLLVVPASPRLAQRWLTSNVSRRGPPVIAVVSAMS</sequence>
<keyword evidence="1" id="KW-1133">Transmembrane helix</keyword>
<feature type="transmembrane region" description="Helical" evidence="1">
    <location>
        <begin position="31"/>
        <end position="49"/>
    </location>
</feature>
<organism evidence="2 3">
    <name type="scientific">Kribbella pittospori</name>
    <dbReference type="NCBI Taxonomy" id="722689"/>
    <lineage>
        <taxon>Bacteria</taxon>
        <taxon>Bacillati</taxon>
        <taxon>Actinomycetota</taxon>
        <taxon>Actinomycetes</taxon>
        <taxon>Propionibacteriales</taxon>
        <taxon>Kribbellaceae</taxon>
        <taxon>Kribbella</taxon>
    </lineage>
</organism>
<comment type="caution">
    <text evidence="2">The sequence shown here is derived from an EMBL/GenBank/DDBJ whole genome shotgun (WGS) entry which is preliminary data.</text>
</comment>
<dbReference type="OrthoDB" id="3831466at2"/>
<dbReference type="Proteomes" id="UP000291144">
    <property type="component" value="Unassembled WGS sequence"/>
</dbReference>
<evidence type="ECO:0000313" key="2">
    <source>
        <dbReference type="EMBL" id="TCC56461.1"/>
    </source>
</evidence>
<dbReference type="AlphaFoldDB" id="A0A4R0K8E5"/>